<dbReference type="OrthoDB" id="8233587at2"/>
<proteinExistence type="predicted"/>
<dbReference type="InterPro" id="IPR009248">
    <property type="entry name" value="SbmA_BacA"/>
</dbReference>
<feature type="transmembrane region" description="Helical" evidence="6">
    <location>
        <begin position="209"/>
        <end position="230"/>
    </location>
</feature>
<keyword evidence="5 6" id="KW-0472">Membrane</keyword>
<dbReference type="NCBIfam" id="NF008306">
    <property type="entry name" value="PRK11098.1"/>
    <property type="match status" value="1"/>
</dbReference>
<dbReference type="Pfam" id="PF05992">
    <property type="entry name" value="SbmA_BacA"/>
    <property type="match status" value="1"/>
</dbReference>
<dbReference type="Proteomes" id="UP000278398">
    <property type="component" value="Unassembled WGS sequence"/>
</dbReference>
<dbReference type="PANTHER" id="PTHR11384:SF59">
    <property type="entry name" value="LYSOSOMAL COBALAMIN TRANSPORTER ABCD4"/>
    <property type="match status" value="1"/>
</dbReference>
<dbReference type="EMBL" id="RWKW01000064">
    <property type="protein sequence ID" value="RST85143.1"/>
    <property type="molecule type" value="Genomic_DNA"/>
</dbReference>
<dbReference type="RefSeq" id="WP_126701184.1">
    <property type="nucleotide sequence ID" value="NZ_RWKW01000064.1"/>
</dbReference>
<dbReference type="GO" id="GO:0015833">
    <property type="term" value="P:peptide transport"/>
    <property type="evidence" value="ECO:0007669"/>
    <property type="project" value="InterPro"/>
</dbReference>
<dbReference type="NCBIfam" id="NF009036">
    <property type="entry name" value="PRK12369.1"/>
    <property type="match status" value="1"/>
</dbReference>
<feature type="transmembrane region" description="Helical" evidence="6">
    <location>
        <begin position="12"/>
        <end position="30"/>
    </location>
</feature>
<dbReference type="GO" id="GO:0005886">
    <property type="term" value="C:plasma membrane"/>
    <property type="evidence" value="ECO:0007669"/>
    <property type="project" value="UniProtKB-SubCell"/>
</dbReference>
<keyword evidence="2" id="KW-0813">Transport</keyword>
<feature type="transmembrane region" description="Helical" evidence="6">
    <location>
        <begin position="336"/>
        <end position="356"/>
    </location>
</feature>
<keyword evidence="3 6" id="KW-0812">Transmembrane</keyword>
<dbReference type="PANTHER" id="PTHR11384">
    <property type="entry name" value="ATP-BINDING CASSETTE, SUB-FAMILY D MEMBER"/>
    <property type="match status" value="1"/>
</dbReference>
<evidence type="ECO:0000256" key="5">
    <source>
        <dbReference type="ARBA" id="ARBA00023136"/>
    </source>
</evidence>
<keyword evidence="8" id="KW-1185">Reference proteome</keyword>
<dbReference type="InterPro" id="IPR036640">
    <property type="entry name" value="ABC1_TM_sf"/>
</dbReference>
<sequence length="425" mass="48975">MFVSFFPKPKLFFLSVVGWSTFVMILWYAFARDFGANFGMPPAAADADPIVGVHYFWSPEFLWFYIYFVVCTALFAAFWYVFSPHPWAHWSILGSAFILFSTYFSVQVSVAINNWRRPFFDMVQQALTPPASVPPADLYALLLIFAQIAFLWIALFVVTRFVVSHYIFRWRTAMNDYYMSNWPRLRKIEGASQRVQEDTMRFASTVEGLGVSMVDSVMTLIAFLPILYGLSSNVTELPIIGEIPAPLMNAAIFWSLFGTVLLAVVGIKLPGLEFRNQRVEAAYRKELVYGEDNADRAEPPTVRELFDNVRRNYFRLYFHYMYFNVARSFYIQADNIFAYFILIPTIAAGRITFGLLQQILTAFNQVSSSFQYLVNAWPTIVELLSIYKRLRAFEAVLQGEELPDIDRRYLEREQAGVAPQDQPPA</sequence>
<protein>
    <submittedName>
        <fullName evidence="7">Peptide antibiotic transporter SbmA</fullName>
    </submittedName>
</protein>
<evidence type="ECO:0000256" key="2">
    <source>
        <dbReference type="ARBA" id="ARBA00022448"/>
    </source>
</evidence>
<feature type="transmembrane region" description="Helical" evidence="6">
    <location>
        <begin position="138"/>
        <end position="163"/>
    </location>
</feature>
<evidence type="ECO:0000256" key="4">
    <source>
        <dbReference type="ARBA" id="ARBA00022989"/>
    </source>
</evidence>
<dbReference type="Gene3D" id="1.20.1560.10">
    <property type="entry name" value="ABC transporter type 1, transmembrane domain"/>
    <property type="match status" value="1"/>
</dbReference>
<evidence type="ECO:0000313" key="7">
    <source>
        <dbReference type="EMBL" id="RST85143.1"/>
    </source>
</evidence>
<dbReference type="SUPFAM" id="SSF90123">
    <property type="entry name" value="ABC transporter transmembrane region"/>
    <property type="match status" value="1"/>
</dbReference>
<comment type="caution">
    <text evidence="7">The sequence shown here is derived from an EMBL/GenBank/DDBJ whole genome shotgun (WGS) entry which is preliminary data.</text>
</comment>
<organism evidence="7 8">
    <name type="scientific">Aquibium carbonis</name>
    <dbReference type="NCBI Taxonomy" id="2495581"/>
    <lineage>
        <taxon>Bacteria</taxon>
        <taxon>Pseudomonadati</taxon>
        <taxon>Pseudomonadota</taxon>
        <taxon>Alphaproteobacteria</taxon>
        <taxon>Hyphomicrobiales</taxon>
        <taxon>Phyllobacteriaceae</taxon>
        <taxon>Aquibium</taxon>
    </lineage>
</organism>
<gene>
    <name evidence="7" type="primary">sbmA</name>
    <name evidence="7" type="ORF">EJC49_17280</name>
</gene>
<comment type="subcellular location">
    <subcellularLocation>
        <location evidence="1">Cell membrane</location>
        <topology evidence="1">Multi-pass membrane protein</topology>
    </subcellularLocation>
</comment>
<dbReference type="GO" id="GO:0005524">
    <property type="term" value="F:ATP binding"/>
    <property type="evidence" value="ECO:0007669"/>
    <property type="project" value="InterPro"/>
</dbReference>
<feature type="transmembrane region" description="Helical" evidence="6">
    <location>
        <begin position="62"/>
        <end position="82"/>
    </location>
</feature>
<name>A0A429YUJ8_9HYPH</name>
<keyword evidence="4 6" id="KW-1133">Transmembrane helix</keyword>
<feature type="transmembrane region" description="Helical" evidence="6">
    <location>
        <begin position="250"/>
        <end position="269"/>
    </location>
</feature>
<evidence type="ECO:0000256" key="3">
    <source>
        <dbReference type="ARBA" id="ARBA00022692"/>
    </source>
</evidence>
<evidence type="ECO:0000256" key="6">
    <source>
        <dbReference type="SAM" id="Phobius"/>
    </source>
</evidence>
<dbReference type="GO" id="GO:1904680">
    <property type="term" value="F:peptide transmembrane transporter activity"/>
    <property type="evidence" value="ECO:0007669"/>
    <property type="project" value="InterPro"/>
</dbReference>
<accession>A0A429YUJ8</accession>
<dbReference type="InterPro" id="IPR050835">
    <property type="entry name" value="ABC_transporter_sub-D"/>
</dbReference>
<reference evidence="7 8" key="1">
    <citation type="submission" date="2018-12" db="EMBL/GenBank/DDBJ databases">
        <title>Mesorhizobium carbonis sp. nov., isolated from coal mine water.</title>
        <authorList>
            <person name="Xin W."/>
            <person name="Xu Z."/>
            <person name="Xiang F."/>
            <person name="Zhang J."/>
            <person name="Xi L."/>
            <person name="Liu J."/>
        </authorList>
    </citation>
    <scope>NUCLEOTIDE SEQUENCE [LARGE SCALE GENOMIC DNA]</scope>
    <source>
        <strain evidence="7 8">B2.3</strain>
    </source>
</reference>
<dbReference type="AlphaFoldDB" id="A0A429YUJ8"/>
<evidence type="ECO:0000256" key="1">
    <source>
        <dbReference type="ARBA" id="ARBA00004651"/>
    </source>
</evidence>
<feature type="transmembrane region" description="Helical" evidence="6">
    <location>
        <begin position="89"/>
        <end position="112"/>
    </location>
</feature>
<evidence type="ECO:0000313" key="8">
    <source>
        <dbReference type="Proteomes" id="UP000278398"/>
    </source>
</evidence>